<comment type="caution">
    <text evidence="2">The sequence shown here is derived from an EMBL/GenBank/DDBJ whole genome shotgun (WGS) entry which is preliminary data.</text>
</comment>
<dbReference type="eggNOG" id="COG0457">
    <property type="taxonomic scope" value="Bacteria"/>
</dbReference>
<organism evidence="2 3">
    <name type="scientific">Parabacteroides johnsonii CL02T12C29</name>
    <dbReference type="NCBI Taxonomy" id="999419"/>
    <lineage>
        <taxon>Bacteria</taxon>
        <taxon>Pseudomonadati</taxon>
        <taxon>Bacteroidota</taxon>
        <taxon>Bacteroidia</taxon>
        <taxon>Bacteroidales</taxon>
        <taxon>Tannerellaceae</taxon>
        <taxon>Parabacteroides</taxon>
    </lineage>
</organism>
<keyword evidence="1" id="KW-0812">Transmembrane</keyword>
<dbReference type="PATRIC" id="fig|999419.3.peg.2482"/>
<evidence type="ECO:0008006" key="4">
    <source>
        <dbReference type="Google" id="ProtNLM"/>
    </source>
</evidence>
<dbReference type="Gene3D" id="3.40.50.450">
    <property type="match status" value="1"/>
</dbReference>
<proteinExistence type="predicted"/>
<sequence>MEINTIELLVVVLSSVTITLVVYLLSHYMRKSHYNEERKIVELEAVRSSLEKKIYELNDKLMSSDERWRDVNHLIVGNNSYKVDKNQFEFQKPILSGFLRSNGITERDLEQEQGFVFVLTPFHSRFDEDFFIIKSICQNVGLKCLRGDETYLSGDIFPEILKYILKADFVIANVDGRNPNVLYELGIAQALDKNVLLISRQPEKLPVDIKSRKFIIYNDLPELKEKLKDALLQLALASR</sequence>
<name>K5ZD96_9BACT</name>
<evidence type="ECO:0000256" key="1">
    <source>
        <dbReference type="SAM" id="Phobius"/>
    </source>
</evidence>
<dbReference type="EMBL" id="AGZP01000019">
    <property type="protein sequence ID" value="EKN09195.1"/>
    <property type="molecule type" value="Genomic_DNA"/>
</dbReference>
<dbReference type="Proteomes" id="UP000001218">
    <property type="component" value="Unassembled WGS sequence"/>
</dbReference>
<keyword evidence="1" id="KW-0472">Membrane</keyword>
<dbReference type="SUPFAM" id="SSF52309">
    <property type="entry name" value="N-(deoxy)ribosyltransferase-like"/>
    <property type="match status" value="1"/>
</dbReference>
<dbReference type="AlphaFoldDB" id="K5ZD96"/>
<evidence type="ECO:0000313" key="2">
    <source>
        <dbReference type="EMBL" id="EKN09195.1"/>
    </source>
</evidence>
<dbReference type="OrthoDB" id="9815193at2"/>
<gene>
    <name evidence="2" type="ORF">HMPREF1077_02412</name>
</gene>
<feature type="transmembrane region" description="Helical" evidence="1">
    <location>
        <begin position="6"/>
        <end position="25"/>
    </location>
</feature>
<keyword evidence="1" id="KW-1133">Transmembrane helix</keyword>
<accession>K5ZD96</accession>
<evidence type="ECO:0000313" key="3">
    <source>
        <dbReference type="Proteomes" id="UP000001218"/>
    </source>
</evidence>
<reference evidence="2 3" key="1">
    <citation type="submission" date="2012-02" db="EMBL/GenBank/DDBJ databases">
        <title>The Genome Sequence of Parabacteroides johnsonii CL02T12C29.</title>
        <authorList>
            <consortium name="The Broad Institute Genome Sequencing Platform"/>
            <person name="Earl A."/>
            <person name="Ward D."/>
            <person name="Feldgarden M."/>
            <person name="Gevers D."/>
            <person name="Zitomersky N.L."/>
            <person name="Coyne M.J."/>
            <person name="Comstock L.E."/>
            <person name="Young S.K."/>
            <person name="Zeng Q."/>
            <person name="Gargeya S."/>
            <person name="Fitzgerald M."/>
            <person name="Haas B."/>
            <person name="Abouelleil A."/>
            <person name="Alvarado L."/>
            <person name="Arachchi H.M."/>
            <person name="Berlin A."/>
            <person name="Chapman S.B."/>
            <person name="Gearin G."/>
            <person name="Goldberg J."/>
            <person name="Griggs A."/>
            <person name="Gujja S."/>
            <person name="Hansen M."/>
            <person name="Heiman D."/>
            <person name="Howarth C."/>
            <person name="Larimer J."/>
            <person name="Lui A."/>
            <person name="MacDonald P.J.P."/>
            <person name="McCowen C."/>
            <person name="Montmayeur A."/>
            <person name="Murphy C."/>
            <person name="Neiman D."/>
            <person name="Pearson M."/>
            <person name="Priest M."/>
            <person name="Roberts A."/>
            <person name="Saif S."/>
            <person name="Shea T."/>
            <person name="Sisk P."/>
            <person name="Stolte C."/>
            <person name="Sykes S."/>
            <person name="Wortman J."/>
            <person name="Nusbaum C."/>
            <person name="Birren B."/>
        </authorList>
    </citation>
    <scope>NUCLEOTIDE SEQUENCE [LARGE SCALE GENOMIC DNA]</scope>
    <source>
        <strain evidence="2 3">CL02T12C29</strain>
    </source>
</reference>
<protein>
    <recommendedName>
        <fullName evidence="4">CD-NTase-associated protein 12/Pycsar effector protein TIR domain-containing protein</fullName>
    </recommendedName>
</protein>
<dbReference type="HOGENOM" id="CLU_1145819_0_0_10"/>